<keyword evidence="1" id="KW-0732">Signal</keyword>
<accession>A0A8T0FD22</accession>
<dbReference type="AlphaFoldDB" id="A0A8T0FD22"/>
<feature type="chain" id="PRO_5035859846" evidence="1">
    <location>
        <begin position="24"/>
        <end position="349"/>
    </location>
</feature>
<protein>
    <submittedName>
        <fullName evidence="2">Uncharacterized protein</fullName>
    </submittedName>
</protein>
<proteinExistence type="predicted"/>
<evidence type="ECO:0000313" key="3">
    <source>
        <dbReference type="Proteomes" id="UP000807504"/>
    </source>
</evidence>
<name>A0A8T0FD22_ARGBR</name>
<evidence type="ECO:0000313" key="2">
    <source>
        <dbReference type="EMBL" id="KAF8788811.1"/>
    </source>
</evidence>
<dbReference type="Proteomes" id="UP000807504">
    <property type="component" value="Unassembled WGS sequence"/>
</dbReference>
<reference evidence="2" key="1">
    <citation type="journal article" date="2020" name="bioRxiv">
        <title>Chromosome-level reference genome of the European wasp spider Argiope bruennichi: a resource for studies on range expansion and evolutionary adaptation.</title>
        <authorList>
            <person name="Sheffer M.M."/>
            <person name="Hoppe A."/>
            <person name="Krehenwinkel H."/>
            <person name="Uhl G."/>
            <person name="Kuss A.W."/>
            <person name="Jensen L."/>
            <person name="Jensen C."/>
            <person name="Gillespie R.G."/>
            <person name="Hoff K.J."/>
            <person name="Prost S."/>
        </authorList>
    </citation>
    <scope>NUCLEOTIDE SEQUENCE</scope>
</reference>
<dbReference type="EMBL" id="JABXBU010000012">
    <property type="protein sequence ID" value="KAF8788811.1"/>
    <property type="molecule type" value="Genomic_DNA"/>
</dbReference>
<comment type="caution">
    <text evidence="2">The sequence shown here is derived from an EMBL/GenBank/DDBJ whole genome shotgun (WGS) entry which is preliminary data.</text>
</comment>
<gene>
    <name evidence="2" type="ORF">HNY73_006816</name>
</gene>
<feature type="signal peptide" evidence="1">
    <location>
        <begin position="1"/>
        <end position="23"/>
    </location>
</feature>
<evidence type="ECO:0000256" key="1">
    <source>
        <dbReference type="SAM" id="SignalP"/>
    </source>
</evidence>
<reference evidence="2" key="2">
    <citation type="submission" date="2020-06" db="EMBL/GenBank/DDBJ databases">
        <authorList>
            <person name="Sheffer M."/>
        </authorList>
    </citation>
    <scope>NUCLEOTIDE SEQUENCE</scope>
</reference>
<sequence length="349" mass="39683">MKGIWLLAWHAFLVISFCLLVESESQIRQCETLTGTTEQWQGDEGDAILKCDLKKWRTQRIETVNTLKDLRDKLDMLCVSANYGKGAGNGAQIMGTVTSIVGSFMELAGLPSFQSIMGIGDVIYHSGSLVEGMSSITEYFGSAKFLNEIEKILQEDKKSSNFLGNRLEAWQSLDENMHEILGFDITSEKWTQLGRFLHEFVKIRSVTRDFEKTVDYMKNGKYSTYIETQMRVDQLLKLSNYFEKNPQISAEIRMGLIGVNRFSALYKSFKKYTRKEISEKVASIPQKYKAPTANTVAEYTFLRSIDIAVNLLSLLDVARVIKEGKSKYSDSLKNIIDILELELKSMEVL</sequence>
<organism evidence="2 3">
    <name type="scientific">Argiope bruennichi</name>
    <name type="common">Wasp spider</name>
    <name type="synonym">Aranea bruennichi</name>
    <dbReference type="NCBI Taxonomy" id="94029"/>
    <lineage>
        <taxon>Eukaryota</taxon>
        <taxon>Metazoa</taxon>
        <taxon>Ecdysozoa</taxon>
        <taxon>Arthropoda</taxon>
        <taxon>Chelicerata</taxon>
        <taxon>Arachnida</taxon>
        <taxon>Araneae</taxon>
        <taxon>Araneomorphae</taxon>
        <taxon>Entelegynae</taxon>
        <taxon>Araneoidea</taxon>
        <taxon>Araneidae</taxon>
        <taxon>Argiope</taxon>
    </lineage>
</organism>
<keyword evidence="3" id="KW-1185">Reference proteome</keyword>